<comment type="subunit">
    <text evidence="9">Homodimer.</text>
</comment>
<evidence type="ECO:0000256" key="4">
    <source>
        <dbReference type="ARBA" id="ARBA00022777"/>
    </source>
</evidence>
<dbReference type="GO" id="GO:0019303">
    <property type="term" value="P:D-ribose catabolic process"/>
    <property type="evidence" value="ECO:0007669"/>
    <property type="project" value="UniProtKB-UniRule"/>
</dbReference>
<keyword evidence="2 9" id="KW-0479">Metal-binding</keyword>
<evidence type="ECO:0000256" key="6">
    <source>
        <dbReference type="ARBA" id="ARBA00022842"/>
    </source>
</evidence>
<name>A0AAF1K9Q4_9HYPH</name>
<keyword evidence="3 9" id="KW-0547">Nucleotide-binding</keyword>
<feature type="binding site" evidence="9">
    <location>
        <position position="246"/>
    </location>
    <ligand>
        <name>substrate</name>
    </ligand>
</feature>
<reference evidence="11 12" key="1">
    <citation type="journal article" date="2018" name="Sci. Rep.">
        <title>Rhizobium tumorigenes sp. nov., a novel plant tumorigenic bacterium isolated from cane gall tumors on thornless blackberry.</title>
        <authorList>
            <person name="Kuzmanovi N."/>
            <person name="Smalla K."/>
            <person name="Gronow S."/>
            <person name="PuBawska J."/>
        </authorList>
    </citation>
    <scope>NUCLEOTIDE SEQUENCE [LARGE SCALE GENOMIC DNA]</scope>
    <source>
        <strain evidence="11 12">1078</strain>
    </source>
</reference>
<evidence type="ECO:0000256" key="9">
    <source>
        <dbReference type="HAMAP-Rule" id="MF_01987"/>
    </source>
</evidence>
<comment type="similarity">
    <text evidence="9">Belongs to the carbohydrate kinase PfkB family. Ribokinase subfamily.</text>
</comment>
<keyword evidence="6 9" id="KW-0460">Magnesium</keyword>
<sequence>MRVHVVGNVCIDTTFRLGRFARPGETLNADGHSDGIGGKGANQAVAAARTGAPVDFLAATGTDAAARTIREMLSEEFDTALMPALELPTDRSTIMVDASGENIIVSGVTCAEAFDPLLQTGLAASIGDRDIVLLQGNLRADVTIACLKAAKASGATTVFNPSPLVPGSSPDLAAADIVIVNEGEAAGISGHADPLEAARDLISRGAGSVVITLGARGCLVVDRAGGAPDWVKGLRADVVDTSGAGDVFCGCIAGCLAQKIPLGHAVRIATAAAALSVGRTGTMQSCPSQQEMAHLIDMEMETENA</sequence>
<dbReference type="GO" id="GO:0004747">
    <property type="term" value="F:ribokinase activity"/>
    <property type="evidence" value="ECO:0007669"/>
    <property type="project" value="UniProtKB-UniRule"/>
</dbReference>
<dbReference type="GO" id="GO:0005524">
    <property type="term" value="F:ATP binding"/>
    <property type="evidence" value="ECO:0007669"/>
    <property type="project" value="UniProtKB-UniRule"/>
</dbReference>
<keyword evidence="7 9" id="KW-0630">Potassium</keyword>
<keyword evidence="5 9" id="KW-0067">ATP-binding</keyword>
<comment type="catalytic activity">
    <reaction evidence="9">
        <text>D-ribose + ATP = D-ribose 5-phosphate + ADP + H(+)</text>
        <dbReference type="Rhea" id="RHEA:13697"/>
        <dbReference type="ChEBI" id="CHEBI:15378"/>
        <dbReference type="ChEBI" id="CHEBI:30616"/>
        <dbReference type="ChEBI" id="CHEBI:47013"/>
        <dbReference type="ChEBI" id="CHEBI:78346"/>
        <dbReference type="ChEBI" id="CHEBI:456216"/>
        <dbReference type="EC" id="2.7.1.15"/>
    </reaction>
</comment>
<feature type="binding site" evidence="9">
    <location>
        <position position="285"/>
    </location>
    <ligand>
        <name>K(+)</name>
        <dbReference type="ChEBI" id="CHEBI:29103"/>
    </ligand>
</feature>
<proteinExistence type="inferred from homology"/>
<evidence type="ECO:0000313" key="12">
    <source>
        <dbReference type="Proteomes" id="UP000249499"/>
    </source>
</evidence>
<feature type="binding site" evidence="9">
    <location>
        <begin position="38"/>
        <end position="42"/>
    </location>
    <ligand>
        <name>substrate</name>
    </ligand>
</feature>
<keyword evidence="9" id="KW-0963">Cytoplasm</keyword>
<reference evidence="12" key="2">
    <citation type="journal article" date="2023" name="MicrobiologyOpen">
        <title>Genomics of the tumorigenes clade of the family Rhizobiaceae and description of Rhizobium rhododendri sp. nov.</title>
        <authorList>
            <person name="Kuzmanovic N."/>
            <person name="diCenzo G.C."/>
            <person name="Bunk B."/>
            <person name="Sproeer C."/>
            <person name="Fruehling A."/>
            <person name="Neumann-Schaal M."/>
            <person name="Overmann J."/>
            <person name="Smalla K."/>
        </authorList>
    </citation>
    <scope>NUCLEOTIDE SEQUENCE [LARGE SCALE GENOMIC DNA]</scope>
    <source>
        <strain evidence="12">1078</strain>
        <plasmid evidence="12">unnamed2</plasmid>
    </source>
</reference>
<keyword evidence="8 9" id="KW-0119">Carbohydrate metabolism</keyword>
<dbReference type="Pfam" id="PF00294">
    <property type="entry name" value="PfkB"/>
    <property type="match status" value="1"/>
</dbReference>
<keyword evidence="11" id="KW-0614">Plasmid</keyword>
<feature type="active site" description="Proton acceptor" evidence="9">
    <location>
        <position position="246"/>
    </location>
</feature>
<feature type="binding site" evidence="9">
    <location>
        <begin position="245"/>
        <end position="246"/>
    </location>
    <ligand>
        <name>ATP</name>
        <dbReference type="ChEBI" id="CHEBI:30616"/>
    </ligand>
</feature>
<dbReference type="AlphaFoldDB" id="A0AAF1K9Q4"/>
<evidence type="ECO:0000256" key="2">
    <source>
        <dbReference type="ARBA" id="ARBA00022723"/>
    </source>
</evidence>
<gene>
    <name evidence="9" type="primary">rbsK</name>
    <name evidence="11" type="ORF">PR017_26370</name>
</gene>
<dbReference type="SUPFAM" id="SSF53613">
    <property type="entry name" value="Ribokinase-like"/>
    <property type="match status" value="1"/>
</dbReference>
<dbReference type="InterPro" id="IPR011611">
    <property type="entry name" value="PfkB_dom"/>
</dbReference>
<dbReference type="InterPro" id="IPR029056">
    <property type="entry name" value="Ribokinase-like"/>
</dbReference>
<feature type="binding site" evidence="9">
    <location>
        <position position="279"/>
    </location>
    <ligand>
        <name>K(+)</name>
        <dbReference type="ChEBI" id="CHEBI:29103"/>
    </ligand>
</feature>
<feature type="domain" description="Carbohydrate kinase PfkB" evidence="10">
    <location>
        <begin position="3"/>
        <end position="287"/>
    </location>
</feature>
<dbReference type="CDD" id="cd01174">
    <property type="entry name" value="ribokinase"/>
    <property type="match status" value="1"/>
</dbReference>
<keyword evidence="4 9" id="KW-0418">Kinase</keyword>
<dbReference type="KEGG" id="rtu:PR017_26370"/>
<organism evidence="11 12">
    <name type="scientific">Rhizobium tumorigenes</name>
    <dbReference type="NCBI Taxonomy" id="2041385"/>
    <lineage>
        <taxon>Bacteria</taxon>
        <taxon>Pseudomonadati</taxon>
        <taxon>Pseudomonadota</taxon>
        <taxon>Alphaproteobacteria</taxon>
        <taxon>Hyphomicrobiales</taxon>
        <taxon>Rhizobiaceae</taxon>
        <taxon>Rhizobium/Agrobacterium group</taxon>
        <taxon>Rhizobium</taxon>
    </lineage>
</organism>
<keyword evidence="12" id="KW-1185">Reference proteome</keyword>
<evidence type="ECO:0000256" key="5">
    <source>
        <dbReference type="ARBA" id="ARBA00022840"/>
    </source>
</evidence>
<feature type="binding site" evidence="9">
    <location>
        <position position="181"/>
    </location>
    <ligand>
        <name>ATP</name>
        <dbReference type="ChEBI" id="CHEBI:30616"/>
    </ligand>
</feature>
<comment type="subcellular location">
    <subcellularLocation>
        <location evidence="9">Cytoplasm</location>
    </subcellularLocation>
</comment>
<evidence type="ECO:0000313" key="11">
    <source>
        <dbReference type="EMBL" id="WFR98908.1"/>
    </source>
</evidence>
<dbReference type="GO" id="GO:0046872">
    <property type="term" value="F:metal ion binding"/>
    <property type="evidence" value="ECO:0007669"/>
    <property type="project" value="UniProtKB-KW"/>
</dbReference>
<dbReference type="InterPro" id="IPR011877">
    <property type="entry name" value="Ribokinase"/>
</dbReference>
<dbReference type="HAMAP" id="MF_01987">
    <property type="entry name" value="Ribokinase"/>
    <property type="match status" value="1"/>
</dbReference>
<evidence type="ECO:0000256" key="3">
    <source>
        <dbReference type="ARBA" id="ARBA00022741"/>
    </source>
</evidence>
<feature type="binding site" evidence="9">
    <location>
        <position position="276"/>
    </location>
    <ligand>
        <name>K(+)</name>
        <dbReference type="ChEBI" id="CHEBI:29103"/>
    </ligand>
</feature>
<evidence type="ECO:0000256" key="8">
    <source>
        <dbReference type="ARBA" id="ARBA00023277"/>
    </source>
</evidence>
<keyword evidence="1 9" id="KW-0808">Transferase</keyword>
<feature type="binding site" evidence="9">
    <location>
        <position position="242"/>
    </location>
    <ligand>
        <name>K(+)</name>
        <dbReference type="ChEBI" id="CHEBI:29103"/>
    </ligand>
</feature>
<accession>A0AAF1K9Q4</accession>
<dbReference type="RefSeq" id="WP_111221053.1">
    <property type="nucleotide sequence ID" value="NZ_CP117259.1"/>
</dbReference>
<evidence type="ECO:0000256" key="1">
    <source>
        <dbReference type="ARBA" id="ARBA00022679"/>
    </source>
</evidence>
<feature type="binding site" evidence="9">
    <location>
        <begin position="212"/>
        <end position="217"/>
    </location>
    <ligand>
        <name>ATP</name>
        <dbReference type="ChEBI" id="CHEBI:30616"/>
    </ligand>
</feature>
<dbReference type="GO" id="GO:0005829">
    <property type="term" value="C:cytosol"/>
    <property type="evidence" value="ECO:0007669"/>
    <property type="project" value="TreeGrafter"/>
</dbReference>
<dbReference type="Proteomes" id="UP000249499">
    <property type="component" value="Plasmid unnamed2"/>
</dbReference>
<dbReference type="PRINTS" id="PR00990">
    <property type="entry name" value="RIBOKINASE"/>
</dbReference>
<comment type="activity regulation">
    <text evidence="9">Activated by a monovalent cation that binds near, but not in, the active site. The most likely occupant of the site in vivo is potassium. Ion binding induces a conformational change that may alter substrate affinity.</text>
</comment>
<comment type="pathway">
    <text evidence="9">Carbohydrate metabolism; D-ribose degradation; D-ribose 5-phosphate from beta-D-ribopyranose: step 2/2.</text>
</comment>
<dbReference type="InterPro" id="IPR002139">
    <property type="entry name" value="Ribo/fructo_kinase"/>
</dbReference>
<dbReference type="EMBL" id="CP117259">
    <property type="protein sequence ID" value="WFR98908.1"/>
    <property type="molecule type" value="Genomic_DNA"/>
</dbReference>
<evidence type="ECO:0000259" key="10">
    <source>
        <dbReference type="Pfam" id="PF00294"/>
    </source>
</evidence>
<feature type="binding site" evidence="9">
    <location>
        <begin position="10"/>
        <end position="12"/>
    </location>
    <ligand>
        <name>substrate</name>
    </ligand>
</feature>
<comment type="cofactor">
    <cofactor evidence="9">
        <name>Mg(2+)</name>
        <dbReference type="ChEBI" id="CHEBI:18420"/>
    </cofactor>
    <text evidence="9">Requires a divalent cation, most likely magnesium in vivo, as an electrophilic catalyst to aid phosphoryl group transfer. It is the chelate of the metal and the nucleotide that is the actual substrate.</text>
</comment>
<feature type="binding site" evidence="9">
    <location>
        <position position="281"/>
    </location>
    <ligand>
        <name>K(+)</name>
        <dbReference type="ChEBI" id="CHEBI:29103"/>
    </ligand>
</feature>
<dbReference type="PANTHER" id="PTHR10584">
    <property type="entry name" value="SUGAR KINASE"/>
    <property type="match status" value="1"/>
</dbReference>
<dbReference type="Gene3D" id="3.40.1190.20">
    <property type="match status" value="1"/>
</dbReference>
<evidence type="ECO:0000256" key="7">
    <source>
        <dbReference type="ARBA" id="ARBA00022958"/>
    </source>
</evidence>
<dbReference type="EC" id="2.7.1.15" evidence="9"/>
<protein>
    <recommendedName>
        <fullName evidence="9">Ribokinase</fullName>
        <shortName evidence="9">RK</shortName>
        <ecNumber evidence="9">2.7.1.15</ecNumber>
    </recommendedName>
</protein>
<dbReference type="PANTHER" id="PTHR10584:SF157">
    <property type="entry name" value="SULFOFRUCTOSE KINASE"/>
    <property type="match status" value="1"/>
</dbReference>
<geneLocation type="plasmid" evidence="11 12">
    <name>unnamed2</name>
</geneLocation>
<comment type="caution">
    <text evidence="9">Lacks conserved residue(s) required for the propagation of feature annotation.</text>
</comment>
<feature type="binding site" evidence="9">
    <location>
        <position position="240"/>
    </location>
    <ligand>
        <name>K(+)</name>
        <dbReference type="ChEBI" id="CHEBI:29103"/>
    </ligand>
</feature>
<comment type="function">
    <text evidence="9">Catalyzes the phosphorylation of ribose at O-5 in a reaction requiring ATP and magnesium. The resulting D-ribose-5-phosphate can then be used either for sythesis of nucleotides, histidine, and tryptophan, or as a component of the pentose phosphate pathway.</text>
</comment>